<feature type="non-terminal residue" evidence="1">
    <location>
        <position position="1"/>
    </location>
</feature>
<proteinExistence type="predicted"/>
<protein>
    <submittedName>
        <fullName evidence="1">12210_t:CDS:1</fullName>
    </submittedName>
</protein>
<dbReference type="EMBL" id="CAJVQB010045404">
    <property type="protein sequence ID" value="CAG8832459.1"/>
    <property type="molecule type" value="Genomic_DNA"/>
</dbReference>
<evidence type="ECO:0000313" key="1">
    <source>
        <dbReference type="EMBL" id="CAG8832459.1"/>
    </source>
</evidence>
<accession>A0ABN7WHE1</accession>
<dbReference type="Proteomes" id="UP000789901">
    <property type="component" value="Unassembled WGS sequence"/>
</dbReference>
<keyword evidence="2" id="KW-1185">Reference proteome</keyword>
<gene>
    <name evidence="1" type="ORF">GMARGA_LOCUS31064</name>
</gene>
<evidence type="ECO:0000313" key="2">
    <source>
        <dbReference type="Proteomes" id="UP000789901"/>
    </source>
</evidence>
<comment type="caution">
    <text evidence="1">The sequence shown here is derived from an EMBL/GenBank/DDBJ whole genome shotgun (WGS) entry which is preliminary data.</text>
</comment>
<reference evidence="1 2" key="1">
    <citation type="submission" date="2021-06" db="EMBL/GenBank/DDBJ databases">
        <authorList>
            <person name="Kallberg Y."/>
            <person name="Tangrot J."/>
            <person name="Rosling A."/>
        </authorList>
    </citation>
    <scope>NUCLEOTIDE SEQUENCE [LARGE SCALE GENOMIC DNA]</scope>
    <source>
        <strain evidence="1 2">120-4 pot B 10/14</strain>
    </source>
</reference>
<name>A0ABN7WHE1_GIGMA</name>
<sequence length="49" mass="5543">ACKPPTAPETCIQKIYKRLTKLNNKMAKNSQLTDLSIVVAQLKLELQEE</sequence>
<organism evidence="1 2">
    <name type="scientific">Gigaspora margarita</name>
    <dbReference type="NCBI Taxonomy" id="4874"/>
    <lineage>
        <taxon>Eukaryota</taxon>
        <taxon>Fungi</taxon>
        <taxon>Fungi incertae sedis</taxon>
        <taxon>Mucoromycota</taxon>
        <taxon>Glomeromycotina</taxon>
        <taxon>Glomeromycetes</taxon>
        <taxon>Diversisporales</taxon>
        <taxon>Gigasporaceae</taxon>
        <taxon>Gigaspora</taxon>
    </lineage>
</organism>